<dbReference type="HOGENOM" id="CLU_2193666_0_0_12"/>
<accession>Q04NN9</accession>
<dbReference type="KEGG" id="lbj:LBJ_4086"/>
<dbReference type="Proteomes" id="UP000000656">
    <property type="component" value="Chromosome 2"/>
</dbReference>
<proteinExistence type="predicted"/>
<dbReference type="AlphaFoldDB" id="Q04NN9"/>
<gene>
    <name evidence="1" type="ordered locus">LBJ_4086</name>
</gene>
<evidence type="ECO:0000313" key="2">
    <source>
        <dbReference type="Proteomes" id="UP000000656"/>
    </source>
</evidence>
<dbReference type="EMBL" id="CP000351">
    <property type="protein sequence ID" value="ABJ77481.1"/>
    <property type="molecule type" value="Genomic_DNA"/>
</dbReference>
<organism evidence="1 2">
    <name type="scientific">Leptospira borgpetersenii serovar Hardjo-bovis (strain JB197)</name>
    <dbReference type="NCBI Taxonomy" id="355277"/>
    <lineage>
        <taxon>Bacteria</taxon>
        <taxon>Pseudomonadati</taxon>
        <taxon>Spirochaetota</taxon>
        <taxon>Spirochaetia</taxon>
        <taxon>Leptospirales</taxon>
        <taxon>Leptospiraceae</taxon>
        <taxon>Leptospira</taxon>
    </lineage>
</organism>
<sequence length="108" mass="13286">MIRQESSSWRKLFSKSTFFRRESGEKEVLLLLRLPRESDPWKGSNCKKILWESRKGPRSLGFRRVRFFAEGRFRFRESFPSGFYCVRREFHLFWSIKRLIILEYKENL</sequence>
<name>Q04NN9_LEPBJ</name>
<reference evidence="1 2" key="1">
    <citation type="journal article" date="2006" name="Proc. Natl. Acad. Sci. U.S.A.">
        <title>Genome reduction in Leptospira borgpetersenii reflects limited transmission potential.</title>
        <authorList>
            <person name="Bulach D.M."/>
            <person name="Zuerner R.L."/>
            <person name="Wilson P."/>
            <person name="Seemann T."/>
            <person name="McGrath A."/>
            <person name="Cullen P.A."/>
            <person name="Davis J."/>
            <person name="Johnson M."/>
            <person name="Kuczek E."/>
            <person name="Alt D.P."/>
            <person name="Peterson-Burch B."/>
            <person name="Coppel R.L."/>
            <person name="Rood J.I."/>
            <person name="Davies J.K."/>
            <person name="Adler B."/>
        </authorList>
    </citation>
    <scope>NUCLEOTIDE SEQUENCE [LARGE SCALE GENOMIC DNA]</scope>
    <source>
        <strain evidence="1 2">JB197</strain>
    </source>
</reference>
<protein>
    <submittedName>
        <fullName evidence="1">Uncharacterized protein</fullName>
    </submittedName>
</protein>
<evidence type="ECO:0000313" key="1">
    <source>
        <dbReference type="EMBL" id="ABJ77481.1"/>
    </source>
</evidence>